<proteinExistence type="predicted"/>
<accession>A0AAV4M2Q4</accession>
<gene>
    <name evidence="1" type="ORF">BcabD6B2_51160</name>
</gene>
<evidence type="ECO:0000313" key="2">
    <source>
        <dbReference type="Proteomes" id="UP001497744"/>
    </source>
</evidence>
<comment type="caution">
    <text evidence="1">The sequence shown here is derived from an EMBL/GenBank/DDBJ whole genome shotgun (WGS) entry which is preliminary data.</text>
</comment>
<reference evidence="1 2" key="1">
    <citation type="submission" date="2021-06" db="EMBL/GenBank/DDBJ databases">
        <title>Genome sequence of Babesia caballi.</title>
        <authorList>
            <person name="Yamagishi J."/>
            <person name="Kidaka T."/>
            <person name="Ochi A."/>
        </authorList>
    </citation>
    <scope>NUCLEOTIDE SEQUENCE [LARGE SCALE GENOMIC DNA]</scope>
    <source>
        <strain evidence="1">USDA-D6B2</strain>
    </source>
</reference>
<dbReference type="Proteomes" id="UP001497744">
    <property type="component" value="Unassembled WGS sequence"/>
</dbReference>
<dbReference type="AlphaFoldDB" id="A0AAV4M2Q4"/>
<protein>
    <submittedName>
        <fullName evidence="1">Lytic murein transglycosylase</fullName>
    </submittedName>
</protein>
<name>A0AAV4M2Q4_BABCB</name>
<dbReference type="EMBL" id="BPLF01000005">
    <property type="protein sequence ID" value="GIX65681.1"/>
    <property type="molecule type" value="Genomic_DNA"/>
</dbReference>
<dbReference type="RefSeq" id="XP_067717750.1">
    <property type="nucleotide sequence ID" value="XM_067861649.1"/>
</dbReference>
<keyword evidence="2" id="KW-1185">Reference proteome</keyword>
<organism evidence="1 2">
    <name type="scientific">Babesia caballi</name>
    <dbReference type="NCBI Taxonomy" id="5871"/>
    <lineage>
        <taxon>Eukaryota</taxon>
        <taxon>Sar</taxon>
        <taxon>Alveolata</taxon>
        <taxon>Apicomplexa</taxon>
        <taxon>Aconoidasida</taxon>
        <taxon>Piroplasmida</taxon>
        <taxon>Babesiidae</taxon>
        <taxon>Babesia</taxon>
    </lineage>
</organism>
<evidence type="ECO:0000313" key="1">
    <source>
        <dbReference type="EMBL" id="GIX65681.1"/>
    </source>
</evidence>
<sequence length="366" mass="38861">MSFVDGIIVVVSRVTIVRSSGVVPVVVHWADVDGGGERRVIVGGAGGRIRTKRVVVAGGVTALVNVGGQRSLVVPRVVLRLEHDGPGHLERRAVDLLRPEELDVPTVLAESEGLVLREDQEQVISAGAVCGFEASYTHCVADSDALKPAVRSNPAVRGLEDEADGKGRSTAADQAVGPADEGLHLLECCASKAIFGEGWIDRQGCSGEPAGNLGSQSSNSVASAGADGDGGGYVGSHVGRDEAILVHSRALRAQFSPCDLCVAEFEVGLVDAEDDRDAEPVGLEDGIPRLTFSPFRRHDHHRDVGEVQRSPPDHFEQSVARRIQQSCLHVATFCRQDGRPDDYLLGSPAGFMCGQDISCVYIEYDE</sequence>
<dbReference type="GeneID" id="94197162"/>